<sequence length="154" mass="15983">MKSRQGFTLIELMIVVAIIAILAAIAIPAYENYARRAKMSEVVLAASVCRDSITEAVQSPAGISLPAAGNWGCESSVATTKYVAAIETTAEGTVLVTVQNIPGISGRLSMAPVKSDGQPLASSDVGVSIHSWRCGSEGDGTTIARNFLPNSCRG</sequence>
<dbReference type="SUPFAM" id="SSF54523">
    <property type="entry name" value="Pili subunits"/>
    <property type="match status" value="1"/>
</dbReference>
<name>A0AAU0N2B1_9GAMM</name>
<keyword evidence="2" id="KW-0488">Methylation</keyword>
<dbReference type="GO" id="GO:0009289">
    <property type="term" value="C:pilus"/>
    <property type="evidence" value="ECO:0007669"/>
    <property type="project" value="InterPro"/>
</dbReference>
<dbReference type="Pfam" id="PF00114">
    <property type="entry name" value="Pilin"/>
    <property type="match status" value="1"/>
</dbReference>
<evidence type="ECO:0000256" key="4">
    <source>
        <dbReference type="SAM" id="Phobius"/>
    </source>
</evidence>
<comment type="similarity">
    <text evidence="1 3">Belongs to the N-Me-Phe pilin family.</text>
</comment>
<feature type="transmembrane region" description="Helical" evidence="4">
    <location>
        <begin position="6"/>
        <end position="30"/>
    </location>
</feature>
<dbReference type="InterPro" id="IPR045584">
    <property type="entry name" value="Pilin-like"/>
</dbReference>
<proteinExistence type="inferred from homology"/>
<reference evidence="5 6" key="1">
    <citation type="submission" date="2023-10" db="EMBL/GenBank/DDBJ databases">
        <title>Description of Microbulbifer bruguierae sp. nov., isolated from the sediments of mangrove plant Bruguiera sexangula and comparative genomic analyses of the genus Microbulbifer.</title>
        <authorList>
            <person name="Long M."/>
        </authorList>
    </citation>
    <scope>NUCLEOTIDE SEQUENCE [LARGE SCALE GENOMIC DNA]</scope>
    <source>
        <strain evidence="5 6">SPO729</strain>
    </source>
</reference>
<dbReference type="Gene3D" id="3.30.700.10">
    <property type="entry name" value="Glycoprotein, Type 4 Pilin"/>
    <property type="match status" value="1"/>
</dbReference>
<dbReference type="AlphaFoldDB" id="A0AAU0N2B1"/>
<gene>
    <name evidence="5" type="ORF">R5R33_04475</name>
</gene>
<evidence type="ECO:0000256" key="1">
    <source>
        <dbReference type="ARBA" id="ARBA00005233"/>
    </source>
</evidence>
<dbReference type="EMBL" id="CP137555">
    <property type="protein sequence ID" value="WOX06390.1"/>
    <property type="molecule type" value="Genomic_DNA"/>
</dbReference>
<evidence type="ECO:0000256" key="2">
    <source>
        <dbReference type="ARBA" id="ARBA00022481"/>
    </source>
</evidence>
<keyword evidence="4" id="KW-0812">Transmembrane</keyword>
<keyword evidence="4" id="KW-1133">Transmembrane helix</keyword>
<organism evidence="5 6">
    <name type="scientific">Microbulbifer pacificus</name>
    <dbReference type="NCBI Taxonomy" id="407164"/>
    <lineage>
        <taxon>Bacteria</taxon>
        <taxon>Pseudomonadati</taxon>
        <taxon>Pseudomonadota</taxon>
        <taxon>Gammaproteobacteria</taxon>
        <taxon>Cellvibrionales</taxon>
        <taxon>Microbulbiferaceae</taxon>
        <taxon>Microbulbifer</taxon>
    </lineage>
</organism>
<dbReference type="PANTHER" id="PTHR30093:SF34">
    <property type="entry name" value="PREPILIN PEPTIDASE-DEPENDENT PROTEIN D"/>
    <property type="match status" value="1"/>
</dbReference>
<protein>
    <submittedName>
        <fullName evidence="5">Pilin</fullName>
    </submittedName>
</protein>
<evidence type="ECO:0000313" key="5">
    <source>
        <dbReference type="EMBL" id="WOX06390.1"/>
    </source>
</evidence>
<dbReference type="RefSeq" id="WP_318954846.1">
    <property type="nucleotide sequence ID" value="NZ_CP137555.1"/>
</dbReference>
<keyword evidence="3" id="KW-0281">Fimbrium</keyword>
<evidence type="ECO:0000256" key="3">
    <source>
        <dbReference type="RuleBase" id="RU000389"/>
    </source>
</evidence>
<dbReference type="Pfam" id="PF07963">
    <property type="entry name" value="N_methyl"/>
    <property type="match status" value="1"/>
</dbReference>
<dbReference type="NCBIfam" id="TIGR02532">
    <property type="entry name" value="IV_pilin_GFxxxE"/>
    <property type="match status" value="1"/>
</dbReference>
<dbReference type="PANTHER" id="PTHR30093">
    <property type="entry name" value="GENERAL SECRETION PATHWAY PROTEIN G"/>
    <property type="match status" value="1"/>
</dbReference>
<dbReference type="GO" id="GO:0007155">
    <property type="term" value="P:cell adhesion"/>
    <property type="evidence" value="ECO:0007669"/>
    <property type="project" value="InterPro"/>
</dbReference>
<dbReference type="KEGG" id="mpaf:R5R33_04475"/>
<dbReference type="Proteomes" id="UP001302477">
    <property type="component" value="Chromosome"/>
</dbReference>
<evidence type="ECO:0000313" key="6">
    <source>
        <dbReference type="Proteomes" id="UP001302477"/>
    </source>
</evidence>
<dbReference type="InterPro" id="IPR012902">
    <property type="entry name" value="N_methyl_site"/>
</dbReference>
<keyword evidence="4" id="KW-0472">Membrane</keyword>
<keyword evidence="6" id="KW-1185">Reference proteome</keyword>
<accession>A0AAU0N2B1</accession>
<dbReference type="InterPro" id="IPR001082">
    <property type="entry name" value="Pilin"/>
</dbReference>
<dbReference type="PROSITE" id="PS00409">
    <property type="entry name" value="PROKAR_NTER_METHYL"/>
    <property type="match status" value="1"/>
</dbReference>